<evidence type="ECO:0000313" key="3">
    <source>
        <dbReference type="Proteomes" id="UP000535415"/>
    </source>
</evidence>
<organism evidence="2 3">
    <name type="scientific">Yoonia ponticola</name>
    <dbReference type="NCBI Taxonomy" id="1524255"/>
    <lineage>
        <taxon>Bacteria</taxon>
        <taxon>Pseudomonadati</taxon>
        <taxon>Pseudomonadota</taxon>
        <taxon>Alphaproteobacteria</taxon>
        <taxon>Rhodobacterales</taxon>
        <taxon>Paracoccaceae</taxon>
        <taxon>Yoonia</taxon>
    </lineage>
</organism>
<keyword evidence="3" id="KW-1185">Reference proteome</keyword>
<name>A0A7W9BHU7_9RHOB</name>
<accession>A0A7W9BHU7</accession>
<dbReference type="Proteomes" id="UP000535415">
    <property type="component" value="Unassembled WGS sequence"/>
</dbReference>
<dbReference type="InterPro" id="IPR007172">
    <property type="entry name" value="DUF374"/>
</dbReference>
<evidence type="ECO:0000259" key="1">
    <source>
        <dbReference type="Pfam" id="PF04028"/>
    </source>
</evidence>
<proteinExistence type="predicted"/>
<feature type="domain" description="DUF374" evidence="1">
    <location>
        <begin position="86"/>
        <end position="135"/>
    </location>
</feature>
<evidence type="ECO:0000313" key="2">
    <source>
        <dbReference type="EMBL" id="MBB5720710.1"/>
    </source>
</evidence>
<dbReference type="Pfam" id="PF04028">
    <property type="entry name" value="DUF374"/>
    <property type="match status" value="1"/>
</dbReference>
<comment type="caution">
    <text evidence="2">The sequence shown here is derived from an EMBL/GenBank/DDBJ whole genome shotgun (WGS) entry which is preliminary data.</text>
</comment>
<gene>
    <name evidence="2" type="ORF">FHS72_000314</name>
</gene>
<dbReference type="EMBL" id="JACIJM010000001">
    <property type="protein sequence ID" value="MBB5720710.1"/>
    <property type="molecule type" value="Genomic_DNA"/>
</dbReference>
<protein>
    <recommendedName>
        <fullName evidence="1">DUF374 domain-containing protein</fullName>
    </recommendedName>
</protein>
<dbReference type="RefSeq" id="WP_183524504.1">
    <property type="nucleotide sequence ID" value="NZ_JACIJM010000001.1"/>
</dbReference>
<dbReference type="AlphaFoldDB" id="A0A7W9BHU7"/>
<sequence length="227" mass="24989">MSNFRRRLEKSPALARVIATLIGWYLRLCIATSKWDVHGVDALEEELADGPVLCALWHGRLLMIAPHWPRRAGSLSCLHDTAPIGRAAGALQAYFGLQPIEMSARRSNVSASRVVMKRAKEGVSIGITADGPTGPGFAVKDAPLEWARIMQRPIYGYAFATKRHRILKTWDSMIVPLPFTRGAIVFDRLDVAVPRKATDDQIEAGRNAMTTELNRVTALADQMSGVT</sequence>
<reference evidence="2 3" key="1">
    <citation type="submission" date="2020-08" db="EMBL/GenBank/DDBJ databases">
        <title>Genomic Encyclopedia of Type Strains, Phase IV (KMG-IV): sequencing the most valuable type-strain genomes for metagenomic binning, comparative biology and taxonomic classification.</title>
        <authorList>
            <person name="Goeker M."/>
        </authorList>
    </citation>
    <scope>NUCLEOTIDE SEQUENCE [LARGE SCALE GENOMIC DNA]</scope>
    <source>
        <strain evidence="2 3">DSM 101064</strain>
    </source>
</reference>